<dbReference type="PANTHER" id="PTHR30619:SF1">
    <property type="entry name" value="RECOMBINATION PROTEIN 2"/>
    <property type="match status" value="1"/>
</dbReference>
<evidence type="ECO:0000256" key="6">
    <source>
        <dbReference type="SAM" id="Phobius"/>
    </source>
</evidence>
<feature type="transmembrane region" description="Helical" evidence="6">
    <location>
        <begin position="428"/>
        <end position="450"/>
    </location>
</feature>
<feature type="non-terminal residue" evidence="9">
    <location>
        <position position="1"/>
    </location>
</feature>
<evidence type="ECO:0000259" key="7">
    <source>
        <dbReference type="Pfam" id="PF03772"/>
    </source>
</evidence>
<dbReference type="GO" id="GO:0005886">
    <property type="term" value="C:plasma membrane"/>
    <property type="evidence" value="ECO:0007669"/>
    <property type="project" value="UniProtKB-SubCell"/>
</dbReference>
<feature type="transmembrane region" description="Helical" evidence="6">
    <location>
        <begin position="60"/>
        <end position="79"/>
    </location>
</feature>
<gene>
    <name evidence="9" type="ORF">METZ01_LOCUS211696</name>
</gene>
<keyword evidence="4 6" id="KW-1133">Transmembrane helix</keyword>
<dbReference type="NCBIfam" id="TIGR00360">
    <property type="entry name" value="ComEC_N-term"/>
    <property type="match status" value="1"/>
</dbReference>
<evidence type="ECO:0008006" key="10">
    <source>
        <dbReference type="Google" id="ProtNLM"/>
    </source>
</evidence>
<dbReference type="EMBL" id="UINC01048382">
    <property type="protein sequence ID" value="SVB58842.1"/>
    <property type="molecule type" value="Genomic_DNA"/>
</dbReference>
<name>A0A382F880_9ZZZZ</name>
<dbReference type="Pfam" id="PF13567">
    <property type="entry name" value="DUF4131"/>
    <property type="match status" value="1"/>
</dbReference>
<feature type="transmembrane region" description="Helical" evidence="6">
    <location>
        <begin position="321"/>
        <end position="340"/>
    </location>
</feature>
<dbReference type="PANTHER" id="PTHR30619">
    <property type="entry name" value="DNA INTERNALIZATION/COMPETENCE PROTEIN COMEC/REC2"/>
    <property type="match status" value="1"/>
</dbReference>
<comment type="subcellular location">
    <subcellularLocation>
        <location evidence="1">Cell membrane</location>
        <topology evidence="1">Multi-pass membrane protein</topology>
    </subcellularLocation>
</comment>
<keyword evidence="3 6" id="KW-0812">Transmembrane</keyword>
<accession>A0A382F880</accession>
<proteinExistence type="predicted"/>
<evidence type="ECO:0000256" key="4">
    <source>
        <dbReference type="ARBA" id="ARBA00022989"/>
    </source>
</evidence>
<feature type="transmembrane region" description="Helical" evidence="6">
    <location>
        <begin position="360"/>
        <end position="378"/>
    </location>
</feature>
<feature type="domain" description="ComEC/Rec2-related protein" evidence="7">
    <location>
        <begin position="268"/>
        <end position="510"/>
    </location>
</feature>
<feature type="non-terminal residue" evidence="9">
    <location>
        <position position="513"/>
    </location>
</feature>
<feature type="transmembrane region" description="Helical" evidence="6">
    <location>
        <begin position="492"/>
        <end position="511"/>
    </location>
</feature>
<dbReference type="Pfam" id="PF03772">
    <property type="entry name" value="Competence"/>
    <property type="match status" value="1"/>
</dbReference>
<sequence>VSVELHFCGCGSGICVLMVMETPGTSSGTSSGIHRRCPALVAAVFVAMGIVVSDRLCLPIGVWLVAASAAWFVALVGWLSGGRRTMSCALWLVLCALGGVRHHQYTQLLPQHHVSRAGVYGTKGELTGRLAHDPDQLTDGRQRVVIHLDAIEAEGSTLEPLTGDLLLTISADVHGFVADAGDRVRWLGRIRQPQPARNPGEFDYRRFLDLRHNLHATGTIYREGDAISIDSRPDHWWRQNLIRPIRASLTSSLTQHLDGPGSALLLGMLLGDKHAIPTQLATRFRTTGLAHALVISGLHVGLVALFLMTLLRVLRIPDAPACLLTVILLGIYALVTQLQAPVVRASVMATIVLVGRALQLRGSVLNSLGLAALVLMIAEPTSVLTLSFQLSFSATLAIISLHAPLLALLPERWNTESSTGSSTGMSIWGTWIVVPAAVSMAAQIGTMPLIVYHFQQLAPISLLANLLVVPLLGVAVAQGLLLGLVAPCWPDLGLVISGGVWLTVTLLMKTVDL</sequence>
<organism evidence="9">
    <name type="scientific">marine metagenome</name>
    <dbReference type="NCBI Taxonomy" id="408172"/>
    <lineage>
        <taxon>unclassified sequences</taxon>
        <taxon>metagenomes</taxon>
        <taxon>ecological metagenomes</taxon>
    </lineage>
</organism>
<keyword evidence="2" id="KW-1003">Cell membrane</keyword>
<feature type="transmembrane region" description="Helical" evidence="6">
    <location>
        <begin position="462"/>
        <end position="486"/>
    </location>
</feature>
<protein>
    <recommendedName>
        <fullName evidence="10">ComEC/Rec2-related protein domain-containing protein</fullName>
    </recommendedName>
</protein>
<evidence type="ECO:0000256" key="1">
    <source>
        <dbReference type="ARBA" id="ARBA00004651"/>
    </source>
</evidence>
<feature type="transmembrane region" description="Helical" evidence="6">
    <location>
        <begin position="289"/>
        <end position="314"/>
    </location>
</feature>
<evidence type="ECO:0000256" key="5">
    <source>
        <dbReference type="ARBA" id="ARBA00023136"/>
    </source>
</evidence>
<evidence type="ECO:0000256" key="3">
    <source>
        <dbReference type="ARBA" id="ARBA00022692"/>
    </source>
</evidence>
<feature type="domain" description="DUF4131" evidence="8">
    <location>
        <begin position="58"/>
        <end position="221"/>
    </location>
</feature>
<keyword evidence="5 6" id="KW-0472">Membrane</keyword>
<dbReference type="InterPro" id="IPR004477">
    <property type="entry name" value="ComEC_N"/>
</dbReference>
<dbReference type="InterPro" id="IPR025405">
    <property type="entry name" value="DUF4131"/>
</dbReference>
<evidence type="ECO:0000256" key="2">
    <source>
        <dbReference type="ARBA" id="ARBA00022475"/>
    </source>
</evidence>
<dbReference type="InterPro" id="IPR052159">
    <property type="entry name" value="Competence_DNA_uptake"/>
</dbReference>
<evidence type="ECO:0000313" key="9">
    <source>
        <dbReference type="EMBL" id="SVB58842.1"/>
    </source>
</evidence>
<dbReference type="AlphaFoldDB" id="A0A382F880"/>
<reference evidence="9" key="1">
    <citation type="submission" date="2018-05" db="EMBL/GenBank/DDBJ databases">
        <authorList>
            <person name="Lanie J.A."/>
            <person name="Ng W.-L."/>
            <person name="Kazmierczak K.M."/>
            <person name="Andrzejewski T.M."/>
            <person name="Davidsen T.M."/>
            <person name="Wayne K.J."/>
            <person name="Tettelin H."/>
            <person name="Glass J.I."/>
            <person name="Rusch D."/>
            <person name="Podicherti R."/>
            <person name="Tsui H.-C.T."/>
            <person name="Winkler M.E."/>
        </authorList>
    </citation>
    <scope>NUCLEOTIDE SEQUENCE</scope>
</reference>
<evidence type="ECO:0000259" key="8">
    <source>
        <dbReference type="Pfam" id="PF13567"/>
    </source>
</evidence>